<dbReference type="AlphaFoldDB" id="A0A839N8Z0"/>
<protein>
    <submittedName>
        <fullName evidence="2">Uncharacterized protein</fullName>
    </submittedName>
</protein>
<sequence>MSAAKALRSYRARGGRGREDAGLDLGALVERYGATCWHTGCERAAVQIGHGVSVANGGDHTFENTRPVCAECNKRTGGSNMPGFKSVAEWGGSLEQLLDEADDLLARHTGFDEVGRTVVACHAIAARTALSFSHFPMTVFTSDKPGAGKSVGLRVVAALAGTEASLRSDSGAITPAAFKRKQMDVGCSVVMLDEISGLDKNLQAVLRSGVDRTARDSLTIPKGKNDWEVEEFTIYCAYFGAGLDDEGSMDTRRDTRDREFRLDLETPGDRCVDELDEFATTRFYEALDTLAAHADGWAAENLPIAKDLHPERPETEMIGTPRDLDMTRPLLVVGGMAGTKWKLRADQAYLWRQGQRLADRAEPTPADYQVYDAAEWLAEHDQALMIPTTVAVRDHAERHPDIGTDYRTGRTKTPQRYAAAMRHAHLYPQETRGLWCADHQLCYRHGEGTPHRFVRAPGYRRAALEGARQALHPATVAVITDGYTPPSSGESPPSPASPPLRCNDAEFSETPKPATSPPQARHSVAIASDPLDDNPEAVARNRQRIRDWEDTGGRQELRSWVDSLREQYGHPKRGPWNSTKGTSE</sequence>
<comment type="caution">
    <text evidence="2">The sequence shown here is derived from an EMBL/GenBank/DDBJ whole genome shotgun (WGS) entry which is preliminary data.</text>
</comment>
<evidence type="ECO:0000313" key="3">
    <source>
        <dbReference type="Proteomes" id="UP000559182"/>
    </source>
</evidence>
<organism evidence="2 3">
    <name type="scientific">Flexivirga oryzae</name>
    <dbReference type="NCBI Taxonomy" id="1794944"/>
    <lineage>
        <taxon>Bacteria</taxon>
        <taxon>Bacillati</taxon>
        <taxon>Actinomycetota</taxon>
        <taxon>Actinomycetes</taxon>
        <taxon>Micrococcales</taxon>
        <taxon>Dermacoccaceae</taxon>
        <taxon>Flexivirga</taxon>
    </lineage>
</organism>
<dbReference type="EMBL" id="JACHVQ010000001">
    <property type="protein sequence ID" value="MBB2891122.1"/>
    <property type="molecule type" value="Genomic_DNA"/>
</dbReference>
<dbReference type="Gene3D" id="1.10.30.50">
    <property type="match status" value="1"/>
</dbReference>
<accession>A0A839N8Z0</accession>
<gene>
    <name evidence="2" type="ORF">FHU39_001106</name>
</gene>
<proteinExistence type="predicted"/>
<evidence type="ECO:0000313" key="2">
    <source>
        <dbReference type="EMBL" id="MBB2891122.1"/>
    </source>
</evidence>
<reference evidence="2 3" key="1">
    <citation type="submission" date="2020-08" db="EMBL/GenBank/DDBJ databases">
        <title>Sequencing the genomes of 1000 actinobacteria strains.</title>
        <authorList>
            <person name="Klenk H.-P."/>
        </authorList>
    </citation>
    <scope>NUCLEOTIDE SEQUENCE [LARGE SCALE GENOMIC DNA]</scope>
    <source>
        <strain evidence="2 3">DSM 105369</strain>
    </source>
</reference>
<name>A0A839N8Z0_9MICO</name>
<dbReference type="Proteomes" id="UP000559182">
    <property type="component" value="Unassembled WGS sequence"/>
</dbReference>
<feature type="compositionally biased region" description="Basic and acidic residues" evidence="1">
    <location>
        <begin position="544"/>
        <end position="569"/>
    </location>
</feature>
<dbReference type="RefSeq" id="WP_183319429.1">
    <property type="nucleotide sequence ID" value="NZ_JACHVQ010000001.1"/>
</dbReference>
<feature type="region of interest" description="Disordered" evidence="1">
    <location>
        <begin position="479"/>
        <end position="584"/>
    </location>
</feature>
<keyword evidence="3" id="KW-1185">Reference proteome</keyword>
<evidence type="ECO:0000256" key="1">
    <source>
        <dbReference type="SAM" id="MobiDB-lite"/>
    </source>
</evidence>